<protein>
    <submittedName>
        <fullName evidence="2">Uncharacterized protein</fullName>
    </submittedName>
</protein>
<dbReference type="RefSeq" id="WP_259392461.1">
    <property type="nucleotide sequence ID" value="NZ_BAAAKT010000001.1"/>
</dbReference>
<organism evidence="2 3">
    <name type="scientific">Nesterenkonia jeotgali</name>
    <dbReference type="NCBI Taxonomy" id="317018"/>
    <lineage>
        <taxon>Bacteria</taxon>
        <taxon>Bacillati</taxon>
        <taxon>Actinomycetota</taxon>
        <taxon>Actinomycetes</taxon>
        <taxon>Micrococcales</taxon>
        <taxon>Micrococcaceae</taxon>
        <taxon>Nesterenkonia</taxon>
    </lineage>
</organism>
<keyword evidence="1" id="KW-0472">Membrane</keyword>
<gene>
    <name evidence="2" type="ORF">HNR24_002687</name>
</gene>
<sequence>MENLLNGLDAASKISTVTFGVFVLAATALAAVSSYRRHRRQVG</sequence>
<feature type="transmembrane region" description="Helical" evidence="1">
    <location>
        <begin position="14"/>
        <end position="35"/>
    </location>
</feature>
<evidence type="ECO:0000313" key="2">
    <source>
        <dbReference type="EMBL" id="MBA8922754.1"/>
    </source>
</evidence>
<comment type="caution">
    <text evidence="2">The sequence shown here is derived from an EMBL/GenBank/DDBJ whole genome shotgun (WGS) entry which is preliminary data.</text>
</comment>
<name>A0A839G0B1_9MICC</name>
<proteinExistence type="predicted"/>
<dbReference type="AlphaFoldDB" id="A0A839G0B1"/>
<evidence type="ECO:0000313" key="3">
    <source>
        <dbReference type="Proteomes" id="UP000546252"/>
    </source>
</evidence>
<accession>A0A839G0B1</accession>
<keyword evidence="1" id="KW-0812">Transmembrane</keyword>
<dbReference type="EMBL" id="JACJIH010000001">
    <property type="protein sequence ID" value="MBA8922754.1"/>
    <property type="molecule type" value="Genomic_DNA"/>
</dbReference>
<reference evidence="2 3" key="1">
    <citation type="submission" date="2020-08" db="EMBL/GenBank/DDBJ databases">
        <title>Sequencing the genomes of 1000 actinobacteria strains.</title>
        <authorList>
            <person name="Klenk H.-P."/>
        </authorList>
    </citation>
    <scope>NUCLEOTIDE SEQUENCE [LARGE SCALE GENOMIC DNA]</scope>
    <source>
        <strain evidence="2 3">DSM 19081</strain>
    </source>
</reference>
<keyword evidence="1" id="KW-1133">Transmembrane helix</keyword>
<evidence type="ECO:0000256" key="1">
    <source>
        <dbReference type="SAM" id="Phobius"/>
    </source>
</evidence>
<dbReference type="Proteomes" id="UP000546252">
    <property type="component" value="Unassembled WGS sequence"/>
</dbReference>